<proteinExistence type="predicted"/>
<dbReference type="OrthoDB" id="871494at2"/>
<organism evidence="2 3">
    <name type="scientific">Aquimarina algicola</name>
    <dbReference type="NCBI Taxonomy" id="2589995"/>
    <lineage>
        <taxon>Bacteria</taxon>
        <taxon>Pseudomonadati</taxon>
        <taxon>Bacteroidota</taxon>
        <taxon>Flavobacteriia</taxon>
        <taxon>Flavobacteriales</taxon>
        <taxon>Flavobacteriaceae</taxon>
        <taxon>Aquimarina</taxon>
    </lineage>
</organism>
<accession>A0A504JN46</accession>
<name>A0A504JN46_9FLAO</name>
<dbReference type="RefSeq" id="WP_140589400.1">
    <property type="nucleotide sequence ID" value="NZ_VFWZ01000001.1"/>
</dbReference>
<gene>
    <name evidence="2" type="ORF">FHK87_02560</name>
</gene>
<protein>
    <recommendedName>
        <fullName evidence="4">DUF3131 domain-containing protein</fullName>
    </recommendedName>
</protein>
<feature type="transmembrane region" description="Helical" evidence="1">
    <location>
        <begin position="398"/>
        <end position="417"/>
    </location>
</feature>
<dbReference type="EMBL" id="VFWZ01000001">
    <property type="protein sequence ID" value="TPN89123.1"/>
    <property type="molecule type" value="Genomic_DNA"/>
</dbReference>
<keyword evidence="1" id="KW-0472">Membrane</keyword>
<comment type="caution">
    <text evidence="2">The sequence shown here is derived from an EMBL/GenBank/DDBJ whole genome shotgun (WGS) entry which is preliminary data.</text>
</comment>
<keyword evidence="3" id="KW-1185">Reference proteome</keyword>
<evidence type="ECO:0000313" key="3">
    <source>
        <dbReference type="Proteomes" id="UP000315540"/>
    </source>
</evidence>
<reference evidence="2 3" key="1">
    <citation type="submission" date="2019-06" db="EMBL/GenBank/DDBJ databases">
        <authorList>
            <person name="Meng X."/>
        </authorList>
    </citation>
    <scope>NUCLEOTIDE SEQUENCE [LARGE SCALE GENOMIC DNA]</scope>
    <source>
        <strain evidence="2 3">M625</strain>
    </source>
</reference>
<sequence>MKKKHLDTTNRIKNIAIKSLKRSIQSVLVFLIIGICYLNFSMYYAPKFRKSNDDSYNLDVYHQLIFLKKELRDDAGVRMQKLFPEGFMFINSLYGLAWVNLIQDIDKDSALFNEGINEINWSIQQINSTYAKQIFDKDLPLEYGAFYKGWSNYVLGSKLKILSEPERDSSEINLFKSNCNQIIEVTNHSDSPYIESYRKLTWPADITVAMASVSIHDQIFEPQFQKEIKKWVSKVKQNLDPKTNLIPHAVHSITGQTIESARGSSQSLMLNFLIDIDQEFAKKQFEIYKTLFLDSRFGLPGIREYPKGTKNYSDIDSGPVLLGIGGSASIVGQRTMGKFKNWNTYQGLRNSIEGFGSAYTYNSTKMYIFGQLPMADAFIAWSNSLERNQNQVQPESNWRLYFQLLSCIIIIIFGFLIKKL</sequence>
<feature type="transmembrane region" description="Helical" evidence="1">
    <location>
        <begin position="27"/>
        <end position="45"/>
    </location>
</feature>
<dbReference type="AlphaFoldDB" id="A0A504JN46"/>
<keyword evidence="1" id="KW-1133">Transmembrane helix</keyword>
<evidence type="ECO:0000256" key="1">
    <source>
        <dbReference type="SAM" id="Phobius"/>
    </source>
</evidence>
<evidence type="ECO:0000313" key="2">
    <source>
        <dbReference type="EMBL" id="TPN89123.1"/>
    </source>
</evidence>
<evidence type="ECO:0008006" key="4">
    <source>
        <dbReference type="Google" id="ProtNLM"/>
    </source>
</evidence>
<keyword evidence="1" id="KW-0812">Transmembrane</keyword>
<dbReference type="Proteomes" id="UP000315540">
    <property type="component" value="Unassembled WGS sequence"/>
</dbReference>